<accession>A0ACC0USB4</accession>
<keyword evidence="2" id="KW-1185">Reference proteome</keyword>
<reference evidence="1" key="1">
    <citation type="submission" date="2022-10" db="EMBL/GenBank/DDBJ databases">
        <title>Complete Genome of Trichothecium roseum strain YXFP-22015, a Plant Pathogen Isolated from Citrus.</title>
        <authorList>
            <person name="Wang Y."/>
            <person name="Zhu L."/>
        </authorList>
    </citation>
    <scope>NUCLEOTIDE SEQUENCE</scope>
    <source>
        <strain evidence="1">YXFP-22015</strain>
    </source>
</reference>
<name>A0ACC0USB4_9HYPO</name>
<sequence length="521" mass="57168">MTRRALADAVKALAVVGPVSRALTASRQRSTPADPVYFDMFRRATATATEFFMPSGFWRKHLLQIAHNGSNDSVLQQAFWHASVAIGALHRYWESGGELDSARRHAAQHYACAAAQARALNSATGNNRPFVSSSSSSSSSSSPPSTPSLALSLALAASANLLGRFGDAQAHILIGFKIATAARQGKTSSEEEASMIGVLARLDFQAMTYSDSLSPYPYSKSARLTLERSSNDGLLRHGEHITSYAHASSTLMDLVRRLMLLQETYSHGTMSESRFLAASGGLLGDLDRWEAEMSSFEKTLPMASIDSCMTAAIAVRLYHTWLRMAIKLSDNLTSEMYFDTLLGYFERIVVLAEAFLARHVTNTTTPGHTMSLEPGIVVILWYAGHRCRHPSLRRRILTVLRGANRSEGMWHSTAAAAAGDFILEVEEEQDSPAHFHVHVTEGQPLWTPATDIQWGMWSLPNFSPRSVYTWDGVVPVPEHRRAKFVIVASNYDRRIVHVSLLMSPTGAVGPLVPTHSTIVKL</sequence>
<comment type="caution">
    <text evidence="1">The sequence shown here is derived from an EMBL/GenBank/DDBJ whole genome shotgun (WGS) entry which is preliminary data.</text>
</comment>
<dbReference type="Proteomes" id="UP001163324">
    <property type="component" value="Chromosome 10"/>
</dbReference>
<evidence type="ECO:0000313" key="1">
    <source>
        <dbReference type="EMBL" id="KAI9896132.1"/>
    </source>
</evidence>
<evidence type="ECO:0000313" key="2">
    <source>
        <dbReference type="Proteomes" id="UP001163324"/>
    </source>
</evidence>
<proteinExistence type="predicted"/>
<dbReference type="EMBL" id="CM047949">
    <property type="protein sequence ID" value="KAI9896132.1"/>
    <property type="molecule type" value="Genomic_DNA"/>
</dbReference>
<protein>
    <submittedName>
        <fullName evidence="1">Uncharacterized protein</fullName>
    </submittedName>
</protein>
<organism evidence="1 2">
    <name type="scientific">Trichothecium roseum</name>
    <dbReference type="NCBI Taxonomy" id="47278"/>
    <lineage>
        <taxon>Eukaryota</taxon>
        <taxon>Fungi</taxon>
        <taxon>Dikarya</taxon>
        <taxon>Ascomycota</taxon>
        <taxon>Pezizomycotina</taxon>
        <taxon>Sordariomycetes</taxon>
        <taxon>Hypocreomycetidae</taxon>
        <taxon>Hypocreales</taxon>
        <taxon>Hypocreales incertae sedis</taxon>
        <taxon>Trichothecium</taxon>
    </lineage>
</organism>
<gene>
    <name evidence="1" type="ORF">N3K66_009032</name>
</gene>